<dbReference type="EMBL" id="QRYQ01000005">
    <property type="protein sequence ID" value="RGU92679.1"/>
    <property type="molecule type" value="Genomic_DNA"/>
</dbReference>
<proteinExistence type="predicted"/>
<evidence type="ECO:0000259" key="1">
    <source>
        <dbReference type="Pfam" id="PF02589"/>
    </source>
</evidence>
<feature type="domain" description="LUD" evidence="1">
    <location>
        <begin position="11"/>
        <end position="203"/>
    </location>
</feature>
<dbReference type="InterPro" id="IPR003741">
    <property type="entry name" value="LUD_dom"/>
</dbReference>
<organism evidence="2 3">
    <name type="scientific">Holdemanella biformis</name>
    <dbReference type="NCBI Taxonomy" id="1735"/>
    <lineage>
        <taxon>Bacteria</taxon>
        <taxon>Bacillati</taxon>
        <taxon>Bacillota</taxon>
        <taxon>Erysipelotrichia</taxon>
        <taxon>Erysipelotrichales</taxon>
        <taxon>Erysipelotrichaceae</taxon>
        <taxon>Holdemanella</taxon>
    </lineage>
</organism>
<comment type="caution">
    <text evidence="2">The sequence shown here is derived from an EMBL/GenBank/DDBJ whole genome shotgun (WGS) entry which is preliminary data.</text>
</comment>
<dbReference type="PANTHER" id="PTHR36179:SF2">
    <property type="entry name" value="LUD DOMAIN-CONTAINING PROTEIN"/>
    <property type="match status" value="1"/>
</dbReference>
<dbReference type="GeneID" id="66579661"/>
<dbReference type="Pfam" id="PF02589">
    <property type="entry name" value="LUD_dom"/>
    <property type="match status" value="1"/>
</dbReference>
<gene>
    <name evidence="2" type="ORF">DWW32_04500</name>
</gene>
<dbReference type="PANTHER" id="PTHR36179">
    <property type="entry name" value="LUD_DOM DOMAIN-CONTAINING PROTEIN"/>
    <property type="match status" value="1"/>
</dbReference>
<reference evidence="2 3" key="1">
    <citation type="submission" date="2018-08" db="EMBL/GenBank/DDBJ databases">
        <title>A genome reference for cultivated species of the human gut microbiota.</title>
        <authorList>
            <person name="Zou Y."/>
            <person name="Xue W."/>
            <person name="Luo G."/>
        </authorList>
    </citation>
    <scope>NUCLEOTIDE SEQUENCE [LARGE SCALE GENOMIC DNA]</scope>
    <source>
        <strain evidence="2 3">AF15-20</strain>
    </source>
</reference>
<protein>
    <submittedName>
        <fullName evidence="2">Lactate utilization protein</fullName>
    </submittedName>
</protein>
<dbReference type="Proteomes" id="UP000265489">
    <property type="component" value="Unassembled WGS sequence"/>
</dbReference>
<evidence type="ECO:0000313" key="2">
    <source>
        <dbReference type="EMBL" id="RGU92679.1"/>
    </source>
</evidence>
<name>A0A395W9F1_9FIRM</name>
<sequence>MITKRNDLLSKKVIQGLKNRHMNGYYVHSKQEALDLAFEIMKPGTSVGWGGSDTLNKIGIKEELYKRNFKVIDRDKARDAEEKYKLERDCFYADYYLMSTNAMTEDGILVNMDGHCNRVSCLCFGPKHVIMIVGMNKVTKDIESAISRVRNIAAPINSQRFAGNRPCQVTGSCANCLADGCICDQLVITRNSMEPDRIHVILVDEVLGY</sequence>
<evidence type="ECO:0000313" key="3">
    <source>
        <dbReference type="Proteomes" id="UP000265489"/>
    </source>
</evidence>
<accession>A0A395W9F1</accession>
<dbReference type="RefSeq" id="WP_118324915.1">
    <property type="nucleotide sequence ID" value="NZ_CATXNH010000013.1"/>
</dbReference>
<dbReference type="AlphaFoldDB" id="A0A395W9F1"/>